<evidence type="ECO:0000313" key="1">
    <source>
        <dbReference type="EMBL" id="KAF2224101.1"/>
    </source>
</evidence>
<accession>A0A6A6GEH7</accession>
<dbReference type="AlphaFoldDB" id="A0A6A6GEH7"/>
<sequence length="453" mass="49786">MKTLALLGFAEGAVFQRRQAQGTATVRLAEPSGVPQQLASNFIYGIVDNVTARASVSTAIPDLFYTGIGFNACRAGGAQLVAPNRGWAFGENEYVGRFASTLSNYLTTRKLGGDFILLVHDLWGADSLEANTIAYPGDSGDWSSFGRFYDRLFSDLRANNMIDGVVVDIWNEPDIGSFWARSSPQYLDYYGRAHRRLRAEFSALKISGPSLSQPASTSATTWQQWTSYVAANDLIPDIYSWHQLVTSQDPASNLQAFESLRTQNNLPVRPIDINEYAAPEEQIPSTSAWYISRFERLNLRGLRANWAGFGDLHDFLANVVGKNGTEYFPNGEWQLYKYYGGMTGTRVATSGSADGGFDVFATKGDVAKSVKVLAGNMGNTRTYDITINGPKSVGLPASGKVDIRTFRFDWNGRFGKIGAPVDLGVYSHQYSGDQVTFWVTTETANTAYAFEFA</sequence>
<dbReference type="OrthoDB" id="3445803at2759"/>
<evidence type="ECO:0000313" key="2">
    <source>
        <dbReference type="Proteomes" id="UP000799538"/>
    </source>
</evidence>
<protein>
    <submittedName>
        <fullName evidence="1">Glycoside hydrolase superfamily</fullName>
    </submittedName>
</protein>
<dbReference type="Proteomes" id="UP000799538">
    <property type="component" value="Unassembled WGS sequence"/>
</dbReference>
<dbReference type="EMBL" id="ML992505">
    <property type="protein sequence ID" value="KAF2224101.1"/>
    <property type="molecule type" value="Genomic_DNA"/>
</dbReference>
<proteinExistence type="predicted"/>
<organism evidence="1 2">
    <name type="scientific">Elsinoe ampelina</name>
    <dbReference type="NCBI Taxonomy" id="302913"/>
    <lineage>
        <taxon>Eukaryota</taxon>
        <taxon>Fungi</taxon>
        <taxon>Dikarya</taxon>
        <taxon>Ascomycota</taxon>
        <taxon>Pezizomycotina</taxon>
        <taxon>Dothideomycetes</taxon>
        <taxon>Dothideomycetidae</taxon>
        <taxon>Myriangiales</taxon>
        <taxon>Elsinoaceae</taxon>
        <taxon>Elsinoe</taxon>
    </lineage>
</organism>
<dbReference type="Gene3D" id="3.20.20.80">
    <property type="entry name" value="Glycosidases"/>
    <property type="match status" value="1"/>
</dbReference>
<dbReference type="SUPFAM" id="SSF51445">
    <property type="entry name" value="(Trans)glycosidases"/>
    <property type="match status" value="1"/>
</dbReference>
<keyword evidence="1" id="KW-0378">Hydrolase</keyword>
<name>A0A6A6GEH7_9PEZI</name>
<gene>
    <name evidence="1" type="ORF">BDZ85DRAFT_195997</name>
</gene>
<keyword evidence="2" id="KW-1185">Reference proteome</keyword>
<reference evidence="2" key="1">
    <citation type="journal article" date="2020" name="Stud. Mycol.">
        <title>101 Dothideomycetes genomes: A test case for predicting lifestyles and emergence of pathogens.</title>
        <authorList>
            <person name="Haridas S."/>
            <person name="Albert R."/>
            <person name="Binder M."/>
            <person name="Bloem J."/>
            <person name="LaButti K."/>
            <person name="Salamov A."/>
            <person name="Andreopoulos B."/>
            <person name="Baker S."/>
            <person name="Barry K."/>
            <person name="Bills G."/>
            <person name="Bluhm B."/>
            <person name="Cannon C."/>
            <person name="Castanera R."/>
            <person name="Culley D."/>
            <person name="Daum C."/>
            <person name="Ezra D."/>
            <person name="Gonzalez J."/>
            <person name="Henrissat B."/>
            <person name="Kuo A."/>
            <person name="Liang C."/>
            <person name="Lipzen A."/>
            <person name="Lutzoni F."/>
            <person name="Magnuson J."/>
            <person name="Mondo S."/>
            <person name="Nolan M."/>
            <person name="Ohm R."/>
            <person name="Pangilinan J."/>
            <person name="Park H.-J."/>
            <person name="Ramirez L."/>
            <person name="Alfaro M."/>
            <person name="Sun H."/>
            <person name="Tritt A."/>
            <person name="Yoshinaga Y."/>
            <person name="Zwiers L.-H."/>
            <person name="Turgeon B."/>
            <person name="Goodwin S."/>
            <person name="Spatafora J."/>
            <person name="Crous P."/>
            <person name="Grigoriev I."/>
        </authorList>
    </citation>
    <scope>NUCLEOTIDE SEQUENCE [LARGE SCALE GENOMIC DNA]</scope>
    <source>
        <strain evidence="2">CECT 20119</strain>
    </source>
</reference>
<dbReference type="InterPro" id="IPR017853">
    <property type="entry name" value="GH"/>
</dbReference>
<dbReference type="GO" id="GO:0016787">
    <property type="term" value="F:hydrolase activity"/>
    <property type="evidence" value="ECO:0007669"/>
    <property type="project" value="UniProtKB-KW"/>
</dbReference>